<comment type="caution">
    <text evidence="2">The sequence shown here is derived from an EMBL/GenBank/DDBJ whole genome shotgun (WGS) entry which is preliminary data.</text>
</comment>
<feature type="domain" description="YjiS-like" evidence="1">
    <location>
        <begin position="30"/>
        <end position="62"/>
    </location>
</feature>
<dbReference type="RefSeq" id="WP_220228138.1">
    <property type="nucleotide sequence ID" value="NZ_JAICBX010000002.1"/>
</dbReference>
<evidence type="ECO:0000313" key="2">
    <source>
        <dbReference type="EMBL" id="MBW8637435.1"/>
    </source>
</evidence>
<keyword evidence="3" id="KW-1185">Reference proteome</keyword>
<organism evidence="2 3">
    <name type="scientific">Flavimaribacter sediminis</name>
    <dbReference type="NCBI Taxonomy" id="2865987"/>
    <lineage>
        <taxon>Bacteria</taxon>
        <taxon>Pseudomonadati</taxon>
        <taxon>Pseudomonadota</taxon>
        <taxon>Alphaproteobacteria</taxon>
        <taxon>Hyphomicrobiales</taxon>
        <taxon>Rhizobiaceae</taxon>
        <taxon>Flavimaribacter</taxon>
    </lineage>
</organism>
<evidence type="ECO:0000313" key="3">
    <source>
        <dbReference type="Proteomes" id="UP001196509"/>
    </source>
</evidence>
<proteinExistence type="predicted"/>
<evidence type="ECO:0000259" key="1">
    <source>
        <dbReference type="Pfam" id="PF06568"/>
    </source>
</evidence>
<dbReference type="EMBL" id="JAICBX010000002">
    <property type="protein sequence ID" value="MBW8637435.1"/>
    <property type="molecule type" value="Genomic_DNA"/>
</dbReference>
<accession>A0AAE2ZMW3</accession>
<name>A0AAE2ZMW3_9HYPH</name>
<dbReference type="Pfam" id="PF06568">
    <property type="entry name" value="YjiS-like"/>
    <property type="match status" value="1"/>
</dbReference>
<dbReference type="Proteomes" id="UP001196509">
    <property type="component" value="Unassembled WGS sequence"/>
</dbReference>
<reference evidence="2" key="1">
    <citation type="submission" date="2021-08" db="EMBL/GenBank/DDBJ databases">
        <title>Hoeflea bacterium WL0058 sp. nov., isolated from the sediment.</title>
        <authorList>
            <person name="Wang L."/>
            <person name="Zhang D."/>
        </authorList>
    </citation>
    <scope>NUCLEOTIDE SEQUENCE</scope>
    <source>
        <strain evidence="2">WL0058</strain>
    </source>
</reference>
<sequence>MTDRQTQLLLDTTFKPKGRFAAYWNTLGSFVRRYRNRREVYRLLEFTDSQLADIGLRRDDVRYAVRGGAFDDYSNELTRAALRRRSRRSLSL</sequence>
<dbReference type="InterPro" id="IPR009506">
    <property type="entry name" value="YjiS-like"/>
</dbReference>
<dbReference type="AlphaFoldDB" id="A0AAE2ZMW3"/>
<protein>
    <submittedName>
        <fullName evidence="2">DUF1127 domain-containing protein</fullName>
    </submittedName>
</protein>
<gene>
    <name evidence="2" type="ORF">K1W69_09565</name>
</gene>